<dbReference type="InterPro" id="IPR001387">
    <property type="entry name" value="Cro/C1-type_HTH"/>
</dbReference>
<gene>
    <name evidence="2" type="ORF">LCGC14_1868610</name>
</gene>
<name>A0A0F9GTR5_9ZZZZ</name>
<dbReference type="AlphaFoldDB" id="A0A0F9GTR5"/>
<proteinExistence type="predicted"/>
<accession>A0A0F9GTR5</accession>
<feature type="domain" description="HTH cro/C1-type" evidence="1">
    <location>
        <begin position="7"/>
        <end position="69"/>
    </location>
</feature>
<reference evidence="2" key="1">
    <citation type="journal article" date="2015" name="Nature">
        <title>Complex archaea that bridge the gap between prokaryotes and eukaryotes.</title>
        <authorList>
            <person name="Spang A."/>
            <person name="Saw J.H."/>
            <person name="Jorgensen S.L."/>
            <person name="Zaremba-Niedzwiedzka K."/>
            <person name="Martijn J."/>
            <person name="Lind A.E."/>
            <person name="van Eijk R."/>
            <person name="Schleper C."/>
            <person name="Guy L."/>
            <person name="Ettema T.J."/>
        </authorList>
    </citation>
    <scope>NUCLEOTIDE SEQUENCE</scope>
</reference>
<sequence length="69" mass="7721">MLIMKSKIKILATTQGIENPQQLAIKAAFPWATAKNIWSGNLAFRHLQTLHKAAETLNCTITDLYEVIP</sequence>
<evidence type="ECO:0000313" key="2">
    <source>
        <dbReference type="EMBL" id="KKL94046.1"/>
    </source>
</evidence>
<dbReference type="EMBL" id="LAZR01019031">
    <property type="protein sequence ID" value="KKL94046.1"/>
    <property type="molecule type" value="Genomic_DNA"/>
</dbReference>
<evidence type="ECO:0000259" key="1">
    <source>
        <dbReference type="Pfam" id="PF13443"/>
    </source>
</evidence>
<organism evidence="2">
    <name type="scientific">marine sediment metagenome</name>
    <dbReference type="NCBI Taxonomy" id="412755"/>
    <lineage>
        <taxon>unclassified sequences</taxon>
        <taxon>metagenomes</taxon>
        <taxon>ecological metagenomes</taxon>
    </lineage>
</organism>
<dbReference type="Pfam" id="PF13443">
    <property type="entry name" value="HTH_26"/>
    <property type="match status" value="1"/>
</dbReference>
<comment type="caution">
    <text evidence="2">The sequence shown here is derived from an EMBL/GenBank/DDBJ whole genome shotgun (WGS) entry which is preliminary data.</text>
</comment>
<protein>
    <recommendedName>
        <fullName evidence="1">HTH cro/C1-type domain-containing protein</fullName>
    </recommendedName>
</protein>